<proteinExistence type="predicted"/>
<dbReference type="Pfam" id="PF01584">
    <property type="entry name" value="CheW"/>
    <property type="match status" value="1"/>
</dbReference>
<dbReference type="EMBL" id="AUZZ01008572">
    <property type="protein sequence ID" value="EQD37111.1"/>
    <property type="molecule type" value="Genomic_DNA"/>
</dbReference>
<feature type="non-terminal residue" evidence="2">
    <location>
        <position position="124"/>
    </location>
</feature>
<name>T0YNU7_9ZZZZ</name>
<feature type="domain" description="CheW-like" evidence="1">
    <location>
        <begin position="2"/>
        <end position="94"/>
    </location>
</feature>
<reference evidence="2" key="2">
    <citation type="journal article" date="2014" name="ISME J.">
        <title>Microbial stratification in low pH oxic and suboxic macroscopic growths along an acid mine drainage.</title>
        <authorList>
            <person name="Mendez-Garcia C."/>
            <person name="Mesa V."/>
            <person name="Sprenger R.R."/>
            <person name="Richter M."/>
            <person name="Diez M.S."/>
            <person name="Solano J."/>
            <person name="Bargiela R."/>
            <person name="Golyshina O.V."/>
            <person name="Manteca A."/>
            <person name="Ramos J.L."/>
            <person name="Gallego J.R."/>
            <person name="Llorente I."/>
            <person name="Martins Dos Santos V.A."/>
            <person name="Jensen O.N."/>
            <person name="Pelaez A.I."/>
            <person name="Sanchez J."/>
            <person name="Ferrer M."/>
        </authorList>
    </citation>
    <scope>NUCLEOTIDE SEQUENCE</scope>
</reference>
<organism evidence="2">
    <name type="scientific">mine drainage metagenome</name>
    <dbReference type="NCBI Taxonomy" id="410659"/>
    <lineage>
        <taxon>unclassified sequences</taxon>
        <taxon>metagenomes</taxon>
        <taxon>ecological metagenomes</taxon>
    </lineage>
</organism>
<reference evidence="2" key="1">
    <citation type="submission" date="2013-08" db="EMBL/GenBank/DDBJ databases">
        <authorList>
            <person name="Mendez C."/>
            <person name="Richter M."/>
            <person name="Ferrer M."/>
            <person name="Sanchez J."/>
        </authorList>
    </citation>
    <scope>NUCLEOTIDE SEQUENCE</scope>
</reference>
<dbReference type="InterPro" id="IPR036061">
    <property type="entry name" value="CheW-like_dom_sf"/>
</dbReference>
<protein>
    <submittedName>
        <fullName evidence="2">CheW domain-containing protein</fullName>
    </submittedName>
</protein>
<dbReference type="InterPro" id="IPR002545">
    <property type="entry name" value="CheW-lke_dom"/>
</dbReference>
<sequence>MPRACVAEVSGLPAHSEMTGAPPWYLGTVPWNAKPIPLVSFEGVCGKPIPPGSGRARMVVFVGLGTRLSHFAIVSQGFPQLVRLSSDVIRPGAAAFPERTPVLCQLRMANEAPLVPDLERLEQM</sequence>
<accession>T0YNU7</accession>
<dbReference type="GO" id="GO:0006935">
    <property type="term" value="P:chemotaxis"/>
    <property type="evidence" value="ECO:0007669"/>
    <property type="project" value="InterPro"/>
</dbReference>
<comment type="caution">
    <text evidence="2">The sequence shown here is derived from an EMBL/GenBank/DDBJ whole genome shotgun (WGS) entry which is preliminary data.</text>
</comment>
<gene>
    <name evidence="2" type="ORF">B2A_11869</name>
</gene>
<evidence type="ECO:0000313" key="2">
    <source>
        <dbReference type="EMBL" id="EQD37111.1"/>
    </source>
</evidence>
<evidence type="ECO:0000259" key="1">
    <source>
        <dbReference type="Pfam" id="PF01584"/>
    </source>
</evidence>
<dbReference type="AlphaFoldDB" id="T0YNU7"/>
<dbReference type="GO" id="GO:0007165">
    <property type="term" value="P:signal transduction"/>
    <property type="evidence" value="ECO:0007669"/>
    <property type="project" value="InterPro"/>
</dbReference>
<dbReference type="SUPFAM" id="SSF50341">
    <property type="entry name" value="CheW-like"/>
    <property type="match status" value="1"/>
</dbReference>